<dbReference type="InterPro" id="IPR021903">
    <property type="entry name" value="DUF3515"/>
</dbReference>
<dbReference type="EMBL" id="JBHTCJ010000002">
    <property type="protein sequence ID" value="MFC7340861.1"/>
    <property type="molecule type" value="Genomic_DNA"/>
</dbReference>
<keyword evidence="2" id="KW-0472">Membrane</keyword>
<feature type="region of interest" description="Disordered" evidence="1">
    <location>
        <begin position="46"/>
        <end position="69"/>
    </location>
</feature>
<dbReference type="RefSeq" id="WP_380665114.1">
    <property type="nucleotide sequence ID" value="NZ_JBHTCJ010000002.1"/>
</dbReference>
<gene>
    <name evidence="3" type="ORF">ACFQRI_05495</name>
</gene>
<accession>A0ABW2LEC8</accession>
<reference evidence="4" key="1">
    <citation type="journal article" date="2019" name="Int. J. Syst. Evol. Microbiol.">
        <title>The Global Catalogue of Microorganisms (GCM) 10K type strain sequencing project: providing services to taxonomists for standard genome sequencing and annotation.</title>
        <authorList>
            <consortium name="The Broad Institute Genomics Platform"/>
            <consortium name="The Broad Institute Genome Sequencing Center for Infectious Disease"/>
            <person name="Wu L."/>
            <person name="Ma J."/>
        </authorList>
    </citation>
    <scope>NUCLEOTIDE SEQUENCE [LARGE SCALE GENOMIC DNA]</scope>
    <source>
        <strain evidence="4">WLHS5</strain>
    </source>
</reference>
<keyword evidence="2" id="KW-1133">Transmembrane helix</keyword>
<sequence length="191" mass="20266">MEQDETGLPRPVLIVAVALAVLLAAGVAGVGVYGWWHERAQQREVQAAEQARRSGPLAMPPVPAPQAGSPDCAKVIDALPRELTVRDASVPRREIAQPAPAAAVAWGDAEHDPVTLRCGIGSPAELTRSSQLMVVNGVSWFEINEAGNVSWLAVDRGVRVALNAPADIGTGPLQEISDVLRRTLPKRPVFP</sequence>
<proteinExistence type="predicted"/>
<name>A0ABW2LEC8_9PSEU</name>
<dbReference type="Proteomes" id="UP001596504">
    <property type="component" value="Unassembled WGS sequence"/>
</dbReference>
<feature type="transmembrane region" description="Helical" evidence="2">
    <location>
        <begin position="12"/>
        <end position="36"/>
    </location>
</feature>
<keyword evidence="2" id="KW-0812">Transmembrane</keyword>
<organism evidence="3 4">
    <name type="scientific">Saccharopolyspora griseoalba</name>
    <dbReference type="NCBI Taxonomy" id="1431848"/>
    <lineage>
        <taxon>Bacteria</taxon>
        <taxon>Bacillati</taxon>
        <taxon>Actinomycetota</taxon>
        <taxon>Actinomycetes</taxon>
        <taxon>Pseudonocardiales</taxon>
        <taxon>Pseudonocardiaceae</taxon>
        <taxon>Saccharopolyspora</taxon>
    </lineage>
</organism>
<dbReference type="Pfam" id="PF12028">
    <property type="entry name" value="DUF3515"/>
    <property type="match status" value="1"/>
</dbReference>
<protein>
    <submittedName>
        <fullName evidence="3">DUF3515 domain-containing protein</fullName>
    </submittedName>
</protein>
<evidence type="ECO:0000256" key="1">
    <source>
        <dbReference type="SAM" id="MobiDB-lite"/>
    </source>
</evidence>
<keyword evidence="4" id="KW-1185">Reference proteome</keyword>
<comment type="caution">
    <text evidence="3">The sequence shown here is derived from an EMBL/GenBank/DDBJ whole genome shotgun (WGS) entry which is preliminary data.</text>
</comment>
<evidence type="ECO:0000313" key="4">
    <source>
        <dbReference type="Proteomes" id="UP001596504"/>
    </source>
</evidence>
<evidence type="ECO:0000256" key="2">
    <source>
        <dbReference type="SAM" id="Phobius"/>
    </source>
</evidence>
<evidence type="ECO:0000313" key="3">
    <source>
        <dbReference type="EMBL" id="MFC7340861.1"/>
    </source>
</evidence>